<organism evidence="2 3">
    <name type="scientific">Flavobacterium chungnamense</name>
    <dbReference type="NCBI Taxonomy" id="706182"/>
    <lineage>
        <taxon>Bacteria</taxon>
        <taxon>Pseudomonadati</taxon>
        <taxon>Bacteroidota</taxon>
        <taxon>Flavobacteriia</taxon>
        <taxon>Flavobacteriales</taxon>
        <taxon>Flavobacteriaceae</taxon>
        <taxon>Flavobacterium</taxon>
    </lineage>
</organism>
<protein>
    <submittedName>
        <fullName evidence="2">Uncharacterized protein</fullName>
    </submittedName>
</protein>
<evidence type="ECO:0000313" key="2">
    <source>
        <dbReference type="EMBL" id="GAA4040463.1"/>
    </source>
</evidence>
<proteinExistence type="predicted"/>
<keyword evidence="1" id="KW-0472">Membrane</keyword>
<dbReference type="Proteomes" id="UP001500426">
    <property type="component" value="Unassembled WGS sequence"/>
</dbReference>
<name>A0ABP7UCI4_9FLAO</name>
<evidence type="ECO:0000313" key="3">
    <source>
        <dbReference type="Proteomes" id="UP001500426"/>
    </source>
</evidence>
<evidence type="ECO:0000256" key="1">
    <source>
        <dbReference type="SAM" id="Phobius"/>
    </source>
</evidence>
<keyword evidence="1" id="KW-1133">Transmembrane helix</keyword>
<keyword evidence="3" id="KW-1185">Reference proteome</keyword>
<feature type="transmembrane region" description="Helical" evidence="1">
    <location>
        <begin position="76"/>
        <end position="94"/>
    </location>
</feature>
<reference evidence="3" key="1">
    <citation type="journal article" date="2019" name="Int. J. Syst. Evol. Microbiol.">
        <title>The Global Catalogue of Microorganisms (GCM) 10K type strain sequencing project: providing services to taxonomists for standard genome sequencing and annotation.</title>
        <authorList>
            <consortium name="The Broad Institute Genomics Platform"/>
            <consortium name="The Broad Institute Genome Sequencing Center for Infectious Disease"/>
            <person name="Wu L."/>
            <person name="Ma J."/>
        </authorList>
    </citation>
    <scope>NUCLEOTIDE SEQUENCE [LARGE SCALE GENOMIC DNA]</scope>
    <source>
        <strain evidence="3">JCM 17068</strain>
    </source>
</reference>
<feature type="transmembrane region" description="Helical" evidence="1">
    <location>
        <begin position="53"/>
        <end position="70"/>
    </location>
</feature>
<sequence>MIYYYEFCTINFNITSMNRNNIEIIEAKLDNLKLDKDNKTLTKNIIYSKTSHNLLMLFSMIFILIGFYLSLISETFTNEIIIGIGILTSGYGFMKLSNK</sequence>
<comment type="caution">
    <text evidence="2">The sequence shown here is derived from an EMBL/GenBank/DDBJ whole genome shotgun (WGS) entry which is preliminary data.</text>
</comment>
<gene>
    <name evidence="2" type="ORF">GCM10022388_01240</name>
</gene>
<accession>A0ABP7UCI4</accession>
<keyword evidence="1" id="KW-0812">Transmembrane</keyword>
<dbReference type="EMBL" id="BAABCS010000003">
    <property type="protein sequence ID" value="GAA4040463.1"/>
    <property type="molecule type" value="Genomic_DNA"/>
</dbReference>